<evidence type="ECO:0000313" key="2">
    <source>
        <dbReference type="Proteomes" id="UP001177023"/>
    </source>
</evidence>
<organism evidence="1 2">
    <name type="scientific">Mesorhabditis spiculigera</name>
    <dbReference type="NCBI Taxonomy" id="96644"/>
    <lineage>
        <taxon>Eukaryota</taxon>
        <taxon>Metazoa</taxon>
        <taxon>Ecdysozoa</taxon>
        <taxon>Nematoda</taxon>
        <taxon>Chromadorea</taxon>
        <taxon>Rhabditida</taxon>
        <taxon>Rhabditina</taxon>
        <taxon>Rhabditomorpha</taxon>
        <taxon>Rhabditoidea</taxon>
        <taxon>Rhabditidae</taxon>
        <taxon>Mesorhabditinae</taxon>
        <taxon>Mesorhabditis</taxon>
    </lineage>
</organism>
<accession>A0AA36CIE2</accession>
<sequence>MKLFVALFGLFAIIQKVTAFDCPLFSFPVDPTRNRTADTPDVTTSPPSCPTGQFCYSDGTSNACYYPIHCPRLPANPNPRITVANTTSDPPSCGSYHFECYYNGISDDCYEAYSSTDRPTTRAPVNNCQIVHWPMTPASIMAEADPSTGACTPNTHCEEGRTTIGQHGRFCIADGYVDPNRLTVPWYFV</sequence>
<gene>
    <name evidence="1" type="ORF">MSPICULIGERA_LOCUS7425</name>
</gene>
<protein>
    <submittedName>
        <fullName evidence="1">Uncharacterized protein</fullName>
    </submittedName>
</protein>
<dbReference type="AlphaFoldDB" id="A0AA36CIE2"/>
<keyword evidence="2" id="KW-1185">Reference proteome</keyword>
<dbReference type="Proteomes" id="UP001177023">
    <property type="component" value="Unassembled WGS sequence"/>
</dbReference>
<dbReference type="EMBL" id="CATQJA010001860">
    <property type="protein sequence ID" value="CAJ0568922.1"/>
    <property type="molecule type" value="Genomic_DNA"/>
</dbReference>
<proteinExistence type="predicted"/>
<evidence type="ECO:0000313" key="1">
    <source>
        <dbReference type="EMBL" id="CAJ0568922.1"/>
    </source>
</evidence>
<comment type="caution">
    <text evidence="1">The sequence shown here is derived from an EMBL/GenBank/DDBJ whole genome shotgun (WGS) entry which is preliminary data.</text>
</comment>
<reference evidence="1" key="1">
    <citation type="submission" date="2023-06" db="EMBL/GenBank/DDBJ databases">
        <authorList>
            <person name="Delattre M."/>
        </authorList>
    </citation>
    <scope>NUCLEOTIDE SEQUENCE</scope>
    <source>
        <strain evidence="1">AF72</strain>
    </source>
</reference>
<name>A0AA36CIE2_9BILA</name>
<feature type="non-terminal residue" evidence="1">
    <location>
        <position position="189"/>
    </location>
</feature>